<keyword evidence="3" id="KW-1185">Reference proteome</keyword>
<evidence type="ECO:0000313" key="2">
    <source>
        <dbReference type="EMBL" id="SFU66125.1"/>
    </source>
</evidence>
<dbReference type="Proteomes" id="UP000198693">
    <property type="component" value="Unassembled WGS sequence"/>
</dbReference>
<feature type="transmembrane region" description="Helical" evidence="1">
    <location>
        <begin position="12"/>
        <end position="33"/>
    </location>
</feature>
<gene>
    <name evidence="2" type="ORF">SAMN04487955_105218</name>
</gene>
<name>A0A1I7HZL7_9GAMM</name>
<accession>A0A1I7HZL7</accession>
<evidence type="ECO:0000256" key="1">
    <source>
        <dbReference type="SAM" id="Phobius"/>
    </source>
</evidence>
<reference evidence="3" key="1">
    <citation type="submission" date="2016-10" db="EMBL/GenBank/DDBJ databases">
        <authorList>
            <person name="Varghese N."/>
            <person name="Submissions S."/>
        </authorList>
    </citation>
    <scope>NUCLEOTIDE SEQUENCE [LARGE SCALE GENOMIC DNA]</scope>
    <source>
        <strain evidence="3">CGMCC 1.6981</strain>
    </source>
</reference>
<organism evidence="2 3">
    <name type="scientific">Halomonas korlensis</name>
    <dbReference type="NCBI Taxonomy" id="463301"/>
    <lineage>
        <taxon>Bacteria</taxon>
        <taxon>Pseudomonadati</taxon>
        <taxon>Pseudomonadota</taxon>
        <taxon>Gammaproteobacteria</taxon>
        <taxon>Oceanospirillales</taxon>
        <taxon>Halomonadaceae</taxon>
        <taxon>Halomonas</taxon>
    </lineage>
</organism>
<keyword evidence="1" id="KW-0812">Transmembrane</keyword>
<keyword evidence="1" id="KW-0472">Membrane</keyword>
<keyword evidence="1" id="KW-1133">Transmembrane helix</keyword>
<dbReference type="STRING" id="463301.SAMN04487955_105218"/>
<protein>
    <submittedName>
        <fullName evidence="2">Uncharacterized protein</fullName>
    </submittedName>
</protein>
<proteinExistence type="predicted"/>
<dbReference type="AlphaFoldDB" id="A0A1I7HZL7"/>
<sequence length="61" mass="6659">MKVTTTRRRLLVNAGWAGAGLLLYSFTTIGLAGNRPVPPVTRPRVSAPVIRQGWLLSQDDL</sequence>
<dbReference type="EMBL" id="FPBP01000005">
    <property type="protein sequence ID" value="SFU66125.1"/>
    <property type="molecule type" value="Genomic_DNA"/>
</dbReference>
<evidence type="ECO:0000313" key="3">
    <source>
        <dbReference type="Proteomes" id="UP000198693"/>
    </source>
</evidence>